<protein>
    <submittedName>
        <fullName evidence="1">Uncharacterized protein</fullName>
    </submittedName>
</protein>
<dbReference type="RefSeq" id="YP_009666719.1">
    <property type="nucleotide sequence ID" value="NC_043530.1"/>
</dbReference>
<evidence type="ECO:0000313" key="1">
    <source>
        <dbReference type="EMBL" id="AUV65326.1"/>
    </source>
</evidence>
<organism evidence="1 2">
    <name type="scientific">Mythimna unipuncta nucleopolyhedrovirus</name>
    <dbReference type="NCBI Taxonomy" id="447897"/>
    <lineage>
        <taxon>Viruses</taxon>
        <taxon>Viruses incertae sedis</taxon>
        <taxon>Naldaviricetes</taxon>
        <taxon>Lefavirales</taxon>
        <taxon>Baculoviridae</taxon>
        <taxon>Alphabaculovirus</taxon>
    </lineage>
</organism>
<sequence length="125" mass="13916">MTAQRSQTEERRFELDVSKMFGCFTVRRVVVDDGSSYCMDCATSRLTAAQLHRSQVRFIHAALNERASLEPSPWYNGPVHCSVCENRMVEVVGAGDCDECTRSIYKLFAKAINDGDVDLVATSSV</sequence>
<dbReference type="Proteomes" id="UP000297194">
    <property type="component" value="Segment"/>
</dbReference>
<dbReference type="GeneID" id="40526999"/>
<reference evidence="1" key="1">
    <citation type="journal article" date="2017" name="Virus Genes">
        <title>The complete genome sequence of a third distinct baculovirus isolated from the true armyworm, Mythimna unipuncta, contains two copies of the lef-7 gene.</title>
        <authorList>
            <person name="Harrison R.L."/>
            <person name="Mowery J.D."/>
            <person name="Rowley D.L."/>
            <person name="Bauchan G.R."/>
            <person name="Theilmann D.A."/>
            <person name="Rohrmann G.F."/>
            <person name="Erlandson M.A."/>
        </authorList>
    </citation>
    <scope>NUCLEOTIDE SEQUENCE [LARGE SCALE GENOMIC DNA]</scope>
    <source>
        <strain evidence="1">#7</strain>
    </source>
</reference>
<dbReference type="EMBL" id="MF375894">
    <property type="protein sequence ID" value="AUV65326.1"/>
    <property type="molecule type" value="Genomic_DNA"/>
</dbReference>
<name>A0A2K9VSA7_9ABAC</name>
<keyword evidence="2" id="KW-1185">Reference proteome</keyword>
<evidence type="ECO:0000313" key="2">
    <source>
        <dbReference type="Proteomes" id="UP000297194"/>
    </source>
</evidence>
<proteinExistence type="predicted"/>
<accession>A0A2K9VSA7</accession>
<dbReference type="KEGG" id="vg:40526999"/>